<feature type="compositionally biased region" description="Basic residues" evidence="1">
    <location>
        <begin position="204"/>
        <end position="213"/>
    </location>
</feature>
<feature type="compositionally biased region" description="Acidic residues" evidence="1">
    <location>
        <begin position="170"/>
        <end position="179"/>
    </location>
</feature>
<feature type="region of interest" description="Disordered" evidence="1">
    <location>
        <begin position="108"/>
        <end position="300"/>
    </location>
</feature>
<reference evidence="2 3" key="1">
    <citation type="submission" date="2017-04" db="EMBL/GenBank/DDBJ databases">
        <title>Draft genome sequence of Marssonina coronaria NL1: causal agent of apple blotch.</title>
        <authorList>
            <person name="Cheng Q."/>
        </authorList>
    </citation>
    <scope>NUCLEOTIDE SEQUENCE [LARGE SCALE GENOMIC DNA]</scope>
    <source>
        <strain evidence="2 3">NL1</strain>
    </source>
</reference>
<dbReference type="InParanoid" id="A0A218Z6U7"/>
<proteinExistence type="predicted"/>
<dbReference type="EMBL" id="MZNU01000177">
    <property type="protein sequence ID" value="OWP03253.1"/>
    <property type="molecule type" value="Genomic_DNA"/>
</dbReference>
<sequence length="314" mass="33480">MDLDKLQDFMQTQVTAFASMIKYTETLDPVKLNLTIKNHHAQMLAAATSRYPIAAIPASSSLRKGEAAPVSASASTPRSSLGKHSFIEIESSSDDDAGLRIEARSTSALNAARSRASPGTPTPKPKNAHGQSSIPISLRKNKAPAGARKGRLFTISPNGMKRYNPPSDTGESDCLEDSDKEGAYIDGWSGDDSSSLPDGGTRGSAKKLKKGPVKKSTTTKASKRKRKVRNHDTAGATKRSWDGGSDVESDWKESPILAEKGGLRRISGQVGGSQVGESSHHGGKGQFVSADYESGSDVDGVEDTFFLPRRRGEY</sequence>
<accession>A0A218Z6U7</accession>
<protein>
    <submittedName>
        <fullName evidence="2">Uncharacterized protein</fullName>
    </submittedName>
</protein>
<comment type="caution">
    <text evidence="2">The sequence shown here is derived from an EMBL/GenBank/DDBJ whole genome shotgun (WGS) entry which is preliminary data.</text>
</comment>
<feature type="compositionally biased region" description="Low complexity" evidence="1">
    <location>
        <begin position="186"/>
        <end position="199"/>
    </location>
</feature>
<evidence type="ECO:0000313" key="3">
    <source>
        <dbReference type="Proteomes" id="UP000242519"/>
    </source>
</evidence>
<dbReference type="AlphaFoldDB" id="A0A218Z6U7"/>
<evidence type="ECO:0000256" key="1">
    <source>
        <dbReference type="SAM" id="MobiDB-lite"/>
    </source>
</evidence>
<evidence type="ECO:0000313" key="2">
    <source>
        <dbReference type="EMBL" id="OWP03253.1"/>
    </source>
</evidence>
<feature type="region of interest" description="Disordered" evidence="1">
    <location>
        <begin position="62"/>
        <end position="82"/>
    </location>
</feature>
<dbReference type="Proteomes" id="UP000242519">
    <property type="component" value="Unassembled WGS sequence"/>
</dbReference>
<gene>
    <name evidence="2" type="ORF">B2J93_2985</name>
</gene>
<keyword evidence="3" id="KW-1185">Reference proteome</keyword>
<organism evidence="2 3">
    <name type="scientific">Diplocarpon coronariae</name>
    <dbReference type="NCBI Taxonomy" id="2795749"/>
    <lineage>
        <taxon>Eukaryota</taxon>
        <taxon>Fungi</taxon>
        <taxon>Dikarya</taxon>
        <taxon>Ascomycota</taxon>
        <taxon>Pezizomycotina</taxon>
        <taxon>Leotiomycetes</taxon>
        <taxon>Helotiales</taxon>
        <taxon>Drepanopezizaceae</taxon>
        <taxon>Diplocarpon</taxon>
    </lineage>
</organism>
<name>A0A218Z6U7_9HELO</name>